<comment type="pathway">
    <text evidence="5">Amino-acid biosynthesis; L-arginine biosynthesis; N(2)-acetyl-L-ornithine from L-glutamate: step 4/4.</text>
</comment>
<dbReference type="eggNOG" id="COG4992">
    <property type="taxonomic scope" value="Bacteria"/>
</dbReference>
<comment type="miscellaneous">
    <text evidence="5">May also have succinyldiaminopimelate aminotransferase activity, thus carrying out the corresponding step in lysine biosynthesis.</text>
</comment>
<dbReference type="InterPro" id="IPR005814">
    <property type="entry name" value="Aminotrans_3"/>
</dbReference>
<dbReference type="FunFam" id="3.40.640.10:FF:000004">
    <property type="entry name" value="Acetylornithine aminotransferase"/>
    <property type="match status" value="1"/>
</dbReference>
<keyword evidence="5" id="KW-0055">Arginine biosynthesis</keyword>
<keyword evidence="5" id="KW-0963">Cytoplasm</keyword>
<feature type="binding site" evidence="5">
    <location>
        <position position="160"/>
    </location>
    <ligand>
        <name>pyridoxal 5'-phosphate</name>
        <dbReference type="ChEBI" id="CHEBI:597326"/>
    </ligand>
</feature>
<keyword evidence="4 5" id="KW-0663">Pyridoxal phosphate</keyword>
<dbReference type="InterPro" id="IPR050103">
    <property type="entry name" value="Class-III_PLP-dep_AT"/>
</dbReference>
<evidence type="ECO:0000256" key="3">
    <source>
        <dbReference type="ARBA" id="ARBA00022679"/>
    </source>
</evidence>
<dbReference type="AlphaFoldDB" id="C7H1M5"/>
<comment type="similarity">
    <text evidence="5">Belongs to the class-III pyridoxal-phosphate-dependent aminotransferase family. ArgD subfamily.</text>
</comment>
<feature type="binding site" evidence="5">
    <location>
        <position position="303"/>
    </location>
    <ligand>
        <name>pyridoxal 5'-phosphate</name>
        <dbReference type="ChEBI" id="CHEBI:597326"/>
    </ligand>
</feature>
<reference evidence="6" key="1">
    <citation type="submission" date="2009-08" db="EMBL/GenBank/DDBJ databases">
        <authorList>
            <person name="Weinstock G."/>
            <person name="Sodergren E."/>
            <person name="Clifton S."/>
            <person name="Fulton L."/>
            <person name="Fulton B."/>
            <person name="Courtney L."/>
            <person name="Fronick C."/>
            <person name="Harrison M."/>
            <person name="Strong C."/>
            <person name="Farmer C."/>
            <person name="Delahaunty K."/>
            <person name="Markovic C."/>
            <person name="Hall O."/>
            <person name="Minx P."/>
            <person name="Tomlinson C."/>
            <person name="Mitreva M."/>
            <person name="Nelson J."/>
            <person name="Hou S."/>
            <person name="Wollam A."/>
            <person name="Pepin K.H."/>
            <person name="Johnson M."/>
            <person name="Bhonagiri V."/>
            <person name="Nash W.E."/>
            <person name="Warren W."/>
            <person name="Chinwalla A."/>
            <person name="Mardis E.R."/>
            <person name="Wilson R.K."/>
        </authorList>
    </citation>
    <scope>NUCLEOTIDE SEQUENCE [LARGE SCALE GENOMIC DNA]</scope>
    <source>
        <strain evidence="6">A2-165</strain>
    </source>
</reference>
<comment type="subunit">
    <text evidence="5">Homodimer.</text>
</comment>
<evidence type="ECO:0000313" key="7">
    <source>
        <dbReference type="Proteomes" id="UP000004619"/>
    </source>
</evidence>
<keyword evidence="1 5" id="KW-0032">Aminotransferase</keyword>
<gene>
    <name evidence="5 6" type="primary">argD</name>
    <name evidence="6" type="ORF">FAEPRAA2165_00164</name>
</gene>
<dbReference type="EC" id="2.6.1.11" evidence="5"/>
<organism evidence="6 7">
    <name type="scientific">Faecalibacterium duncaniae (strain DSM 17677 / JCM 31915 / A2-165)</name>
    <name type="common">Faecalibacterium prausnitzii</name>
    <dbReference type="NCBI Taxonomy" id="411483"/>
    <lineage>
        <taxon>Bacteria</taxon>
        <taxon>Bacillati</taxon>
        <taxon>Bacillota</taxon>
        <taxon>Clostridia</taxon>
        <taxon>Eubacteriales</taxon>
        <taxon>Oscillospiraceae</taxon>
        <taxon>Faecalibacterium</taxon>
    </lineage>
</organism>
<feature type="binding site" evidence="5">
    <location>
        <position position="302"/>
    </location>
    <ligand>
        <name>N(2)-acetyl-L-ornithine</name>
        <dbReference type="ChEBI" id="CHEBI:57805"/>
    </ligand>
</feature>
<proteinExistence type="inferred from homology"/>
<dbReference type="GO" id="GO:0006526">
    <property type="term" value="P:L-arginine biosynthetic process"/>
    <property type="evidence" value="ECO:0007669"/>
    <property type="project" value="UniProtKB-UniRule"/>
</dbReference>
<dbReference type="GO" id="GO:0042802">
    <property type="term" value="F:identical protein binding"/>
    <property type="evidence" value="ECO:0007669"/>
    <property type="project" value="TreeGrafter"/>
</dbReference>
<comment type="catalytic activity">
    <reaction evidence="5">
        <text>N(2)-acetyl-L-ornithine + 2-oxoglutarate = N-acetyl-L-glutamate 5-semialdehyde + L-glutamate</text>
        <dbReference type="Rhea" id="RHEA:18049"/>
        <dbReference type="ChEBI" id="CHEBI:16810"/>
        <dbReference type="ChEBI" id="CHEBI:29123"/>
        <dbReference type="ChEBI" id="CHEBI:29985"/>
        <dbReference type="ChEBI" id="CHEBI:57805"/>
        <dbReference type="EC" id="2.6.1.11"/>
    </reaction>
</comment>
<sequence length="423" mass="45600">MGKLASECETERARTLTKEGISMDSEKVIKRDNEYVLHTYNRNPIALEKGHGLYAEGPEGQKYLDFTSGIGVNSLGYCDLTWAEAVSEQAHKLQHTSNLYYTAPCGKLAKKLCKRTGMNKVFFGNSGAEANEGAIKAARKYSFDHYGKGRDVVITLVNSFHGRTIATLTATGQEVFHNYFGPFNEGFVYTTAGDIEGLRELVDRHTCAIMLELIQGEGGVMALDPEYVQAVRALCDEKDLVLIVDEVQTGVGRTGTFLCCEHYNLKPDIVTLAKGLGGGLPIGAVLLNEKTAEGMGPGSHGSTFGGNPVVCAGANVVVDRMDQSFLANVSERAVQLRAGLAKLPMVKNLSGIGLMVGIEFFGGIQAADVLAACREKGLLVLTAKSRLRLLPPLTLTAHDVEKALGILNEVLTEMEQKAPKEQA</sequence>
<feature type="binding site" evidence="5">
    <location>
        <begin position="127"/>
        <end position="128"/>
    </location>
    <ligand>
        <name>pyridoxal 5'-phosphate</name>
        <dbReference type="ChEBI" id="CHEBI:597326"/>
    </ligand>
</feature>
<evidence type="ECO:0000256" key="1">
    <source>
        <dbReference type="ARBA" id="ARBA00022576"/>
    </source>
</evidence>
<evidence type="ECO:0000256" key="5">
    <source>
        <dbReference type="HAMAP-Rule" id="MF_01107"/>
    </source>
</evidence>
<accession>C7H1M5</accession>
<dbReference type="Proteomes" id="UP000004619">
    <property type="component" value="Unassembled WGS sequence"/>
</dbReference>
<keyword evidence="3 5" id="KW-0808">Transferase</keyword>
<dbReference type="InterPro" id="IPR049704">
    <property type="entry name" value="Aminotrans_3_PPA_site"/>
</dbReference>
<dbReference type="PIRSF" id="PIRSF000521">
    <property type="entry name" value="Transaminase_4ab_Lys_Orn"/>
    <property type="match status" value="1"/>
</dbReference>
<dbReference type="GO" id="GO:0005737">
    <property type="term" value="C:cytoplasm"/>
    <property type="evidence" value="ECO:0007669"/>
    <property type="project" value="UniProtKB-SubCell"/>
</dbReference>
<dbReference type="NCBIfam" id="TIGR00707">
    <property type="entry name" value="argD"/>
    <property type="match status" value="1"/>
</dbReference>
<dbReference type="InterPro" id="IPR015422">
    <property type="entry name" value="PyrdxlP-dep_Trfase_small"/>
</dbReference>
<comment type="caution">
    <text evidence="6">The sequence shown here is derived from an EMBL/GenBank/DDBJ whole genome shotgun (WGS) entry which is preliminary data.</text>
</comment>
<keyword evidence="2 5" id="KW-0028">Amino-acid biosynthesis</keyword>
<dbReference type="GO" id="GO:0030170">
    <property type="term" value="F:pyridoxal phosphate binding"/>
    <property type="evidence" value="ECO:0007669"/>
    <property type="project" value="InterPro"/>
</dbReference>
<evidence type="ECO:0000313" key="6">
    <source>
        <dbReference type="EMBL" id="EEU98235.1"/>
    </source>
</evidence>
<dbReference type="PANTHER" id="PTHR11986:SF79">
    <property type="entry name" value="ACETYLORNITHINE AMINOTRANSFERASE, MITOCHONDRIAL"/>
    <property type="match status" value="1"/>
</dbReference>
<keyword evidence="7" id="KW-1185">Reference proteome</keyword>
<evidence type="ECO:0000256" key="4">
    <source>
        <dbReference type="ARBA" id="ARBA00022898"/>
    </source>
</evidence>
<dbReference type="Gene3D" id="3.90.1150.10">
    <property type="entry name" value="Aspartate Aminotransferase, domain 1"/>
    <property type="match status" value="1"/>
</dbReference>
<feature type="modified residue" description="N6-(pyridoxal phosphate)lysine" evidence="5">
    <location>
        <position position="274"/>
    </location>
</feature>
<dbReference type="HAMAP" id="MF_01107">
    <property type="entry name" value="ArgD_aminotrans_3"/>
    <property type="match status" value="1"/>
</dbReference>
<dbReference type="EMBL" id="ACOP02000003">
    <property type="protein sequence ID" value="EEU98235.1"/>
    <property type="molecule type" value="Genomic_DNA"/>
</dbReference>
<dbReference type="HOGENOM" id="CLU_016922_10_1_9"/>
<dbReference type="Pfam" id="PF00202">
    <property type="entry name" value="Aminotran_3"/>
    <property type="match status" value="1"/>
</dbReference>
<protein>
    <recommendedName>
        <fullName evidence="5">Acetylornithine aminotransferase</fullName>
        <shortName evidence="5">ACOAT</shortName>
        <ecNumber evidence="5">2.6.1.11</ecNumber>
    </recommendedName>
</protein>
<dbReference type="PATRIC" id="fig|411483.3.peg.156"/>
<dbReference type="InterPro" id="IPR004636">
    <property type="entry name" value="AcOrn/SuccOrn_fam"/>
</dbReference>
<dbReference type="CDD" id="cd00610">
    <property type="entry name" value="OAT_like"/>
    <property type="match status" value="1"/>
</dbReference>
<dbReference type="InterPro" id="IPR015424">
    <property type="entry name" value="PyrdxlP-dep_Trfase"/>
</dbReference>
<feature type="binding site" evidence="5">
    <location>
        <begin position="245"/>
        <end position="248"/>
    </location>
    <ligand>
        <name>pyridoxal 5'-phosphate</name>
        <dbReference type="ChEBI" id="CHEBI:597326"/>
    </ligand>
</feature>
<dbReference type="NCBIfam" id="NF002325">
    <property type="entry name" value="PRK01278.1"/>
    <property type="match status" value="1"/>
</dbReference>
<dbReference type="GO" id="GO:0003992">
    <property type="term" value="F:N2-acetyl-L-ornithine:2-oxoglutarate 5-aminotransferase activity"/>
    <property type="evidence" value="ECO:0007669"/>
    <property type="project" value="UniProtKB-UniRule"/>
</dbReference>
<comment type="cofactor">
    <cofactor evidence="5">
        <name>pyridoxal 5'-phosphate</name>
        <dbReference type="ChEBI" id="CHEBI:597326"/>
    </cofactor>
    <text evidence="5">Binds 1 pyridoxal phosphate per subunit.</text>
</comment>
<name>C7H1M5_FAED2</name>
<feature type="binding site" evidence="5">
    <location>
        <position position="163"/>
    </location>
    <ligand>
        <name>N(2)-acetyl-L-ornithine</name>
        <dbReference type="ChEBI" id="CHEBI:57805"/>
    </ligand>
</feature>
<dbReference type="UniPathway" id="UPA00068">
    <property type="reaction ID" value="UER00109"/>
</dbReference>
<dbReference type="PROSITE" id="PS00600">
    <property type="entry name" value="AA_TRANSFER_CLASS_3"/>
    <property type="match status" value="1"/>
</dbReference>
<evidence type="ECO:0000256" key="2">
    <source>
        <dbReference type="ARBA" id="ARBA00022605"/>
    </source>
</evidence>
<dbReference type="SUPFAM" id="SSF53383">
    <property type="entry name" value="PLP-dependent transferases"/>
    <property type="match status" value="1"/>
</dbReference>
<dbReference type="InterPro" id="IPR015421">
    <property type="entry name" value="PyrdxlP-dep_Trfase_major"/>
</dbReference>
<dbReference type="STRING" id="411483.FAEPRAA2165_00164"/>
<dbReference type="PANTHER" id="PTHR11986">
    <property type="entry name" value="AMINOTRANSFERASE CLASS III"/>
    <property type="match status" value="1"/>
</dbReference>
<comment type="subcellular location">
    <subcellularLocation>
        <location evidence="5">Cytoplasm</location>
    </subcellularLocation>
</comment>
<dbReference type="Gene3D" id="3.40.640.10">
    <property type="entry name" value="Type I PLP-dependent aspartate aminotransferase-like (Major domain)"/>
    <property type="match status" value="1"/>
</dbReference>